<dbReference type="PANTHER" id="PTHR40026:SF1">
    <property type="entry name" value="PROTEIN VEG"/>
    <property type="match status" value="1"/>
</dbReference>
<sequence length="91" mass="10406">MNQMKIIRRELEDHIGKRVIVKANKGRKKIVTRRGVLRATYPSLFVVDVYNGDEIVTASYTYSDVLTSTVRVTVLEEDVSFKDVKDAKMIS</sequence>
<protein>
    <submittedName>
        <fullName evidence="1">Uncharacterized protein Veg</fullName>
    </submittedName>
</protein>
<proteinExistence type="predicted"/>
<name>A0ABV2J859_9FIRM</name>
<dbReference type="RefSeq" id="WP_354367027.1">
    <property type="nucleotide sequence ID" value="NZ_JBEPMA010000002.1"/>
</dbReference>
<dbReference type="Proteomes" id="UP001549162">
    <property type="component" value="Unassembled WGS sequence"/>
</dbReference>
<accession>A0ABV2J859</accession>
<keyword evidence="2" id="KW-1185">Reference proteome</keyword>
<dbReference type="Gene3D" id="2.30.30.100">
    <property type="match status" value="1"/>
</dbReference>
<dbReference type="InterPro" id="IPR009366">
    <property type="entry name" value="Protein_Veg"/>
</dbReference>
<organism evidence="1 2">
    <name type="scientific">Peptoniphilus olsenii</name>
    <dbReference type="NCBI Taxonomy" id="411570"/>
    <lineage>
        <taxon>Bacteria</taxon>
        <taxon>Bacillati</taxon>
        <taxon>Bacillota</taxon>
        <taxon>Tissierellia</taxon>
        <taxon>Tissierellales</taxon>
        <taxon>Peptoniphilaceae</taxon>
        <taxon>Peptoniphilus</taxon>
    </lineage>
</organism>
<comment type="caution">
    <text evidence="1">The sequence shown here is derived from an EMBL/GenBank/DDBJ whole genome shotgun (WGS) entry which is preliminary data.</text>
</comment>
<dbReference type="Pfam" id="PF06257">
    <property type="entry name" value="VEG"/>
    <property type="match status" value="1"/>
</dbReference>
<evidence type="ECO:0000313" key="1">
    <source>
        <dbReference type="EMBL" id="MET3616962.1"/>
    </source>
</evidence>
<gene>
    <name evidence="1" type="ORF">ABID14_000587</name>
</gene>
<dbReference type="PANTHER" id="PTHR40026">
    <property type="entry name" value="PROTEIN VEG"/>
    <property type="match status" value="1"/>
</dbReference>
<evidence type="ECO:0000313" key="2">
    <source>
        <dbReference type="Proteomes" id="UP001549162"/>
    </source>
</evidence>
<reference evidence="1 2" key="1">
    <citation type="submission" date="2024-06" db="EMBL/GenBank/DDBJ databases">
        <title>Genomic Encyclopedia of Type Strains, Phase IV (KMG-IV): sequencing the most valuable type-strain genomes for metagenomic binning, comparative biology and taxonomic classification.</title>
        <authorList>
            <person name="Goeker M."/>
        </authorList>
    </citation>
    <scope>NUCLEOTIDE SEQUENCE [LARGE SCALE GENOMIC DNA]</scope>
    <source>
        <strain evidence="1 2">DSM 21460</strain>
    </source>
</reference>
<dbReference type="PIRSF" id="PIRSF037257">
    <property type="entry name" value="DUF1021"/>
    <property type="match status" value="1"/>
</dbReference>
<dbReference type="EMBL" id="JBEPMA010000002">
    <property type="protein sequence ID" value="MET3616962.1"/>
    <property type="molecule type" value="Genomic_DNA"/>
</dbReference>